<proteinExistence type="predicted"/>
<dbReference type="EMBL" id="MEHJ01000002">
    <property type="protein sequence ID" value="OEJ21619.1"/>
    <property type="molecule type" value="Genomic_DNA"/>
</dbReference>
<name>A0A1E5NZC9_9ACTN</name>
<dbReference type="AlphaFoldDB" id="A0A1E5NZC9"/>
<dbReference type="Proteomes" id="UP000095759">
    <property type="component" value="Unassembled WGS sequence"/>
</dbReference>
<sequence>MDVGAGAAGQRIAMSDQAYIITTGRNGQLDKLKSATVDDIVDAARSGRDIVVHLHGGLVDEAAGLRTAHRLTQDYLDAGASPVFVVWQSGLLEVLRHNLDEIFREDVFKRMLKLVLQFSVGKLWQEPGMRAAGSLSVPDGVRVNSELARRAAGGEPFAETERPPNLTEVADAERQELEFAVESDPALVADLEQILTARHPETVAEGARGIVVRREGSSATLMDPAVLDELDTRTGGERGVLATLGLARKCGQVLVRVISRCRAQTDHGIYPTVVEELLRAFYLANAGGAVWSAMKKETLDTFDFAEDRFGRLLLDGLSSALVTGARPRITLVGHSTGAVYINHLLAEVARGRTEGYRSWPDEARFQVVFLAPACTYEHFAMVLDKGESLISDLRVFTMDDATEVADRLVGPFYPRSLLYFISGVLERGLDGGSAWVPLLGMARYRDDAYAGMAALAAGRSYLTPERVVLSPSPDGSPPGRRTGARSHTSFDEDPLVLESIATVIRGN</sequence>
<keyword evidence="3" id="KW-1185">Reference proteome</keyword>
<evidence type="ECO:0008006" key="4">
    <source>
        <dbReference type="Google" id="ProtNLM"/>
    </source>
</evidence>
<gene>
    <name evidence="2" type="ORF">AS594_39520</name>
</gene>
<evidence type="ECO:0000256" key="1">
    <source>
        <dbReference type="SAM" id="MobiDB-lite"/>
    </source>
</evidence>
<organism evidence="2 3">
    <name type="scientific">Streptomyces agglomeratus</name>
    <dbReference type="NCBI Taxonomy" id="285458"/>
    <lineage>
        <taxon>Bacteria</taxon>
        <taxon>Bacillati</taxon>
        <taxon>Actinomycetota</taxon>
        <taxon>Actinomycetes</taxon>
        <taxon>Kitasatosporales</taxon>
        <taxon>Streptomycetaceae</taxon>
        <taxon>Streptomyces</taxon>
    </lineage>
</organism>
<evidence type="ECO:0000313" key="3">
    <source>
        <dbReference type="Proteomes" id="UP000095759"/>
    </source>
</evidence>
<feature type="compositionally biased region" description="Low complexity" evidence="1">
    <location>
        <begin position="470"/>
        <end position="479"/>
    </location>
</feature>
<comment type="caution">
    <text evidence="2">The sequence shown here is derived from an EMBL/GenBank/DDBJ whole genome shotgun (WGS) entry which is preliminary data.</text>
</comment>
<feature type="region of interest" description="Disordered" evidence="1">
    <location>
        <begin position="467"/>
        <end position="489"/>
    </location>
</feature>
<evidence type="ECO:0000313" key="2">
    <source>
        <dbReference type="EMBL" id="OEJ21619.1"/>
    </source>
</evidence>
<accession>A0A1E5NZC9</accession>
<protein>
    <recommendedName>
        <fullName evidence="4">Alpha/beta hydrolase</fullName>
    </recommendedName>
</protein>
<reference evidence="2 3" key="1">
    <citation type="submission" date="2016-08" db="EMBL/GenBank/DDBJ databases">
        <title>Complete genome sequence of Streptomyces agglomeratus strain 6-3-2, a novel anti-MRSA actinomycete isolated from Wuli of Tebit, China.</title>
        <authorList>
            <person name="Chen X."/>
        </authorList>
    </citation>
    <scope>NUCLEOTIDE SEQUENCE [LARGE SCALE GENOMIC DNA]</scope>
    <source>
        <strain evidence="2 3">6-3-2</strain>
    </source>
</reference>